<dbReference type="PANTHER" id="PTHR34315:SF1">
    <property type="entry name" value="INTRADIOL RING-CLEAVAGE DIOXYGENASES DOMAIN-CONTAINING PROTEIN-RELATED"/>
    <property type="match status" value="1"/>
</dbReference>
<evidence type="ECO:0000259" key="2">
    <source>
        <dbReference type="Pfam" id="PF00775"/>
    </source>
</evidence>
<dbReference type="OMA" id="KPANACA"/>
<feature type="chain" id="PRO_5010699716" evidence="1">
    <location>
        <begin position="18"/>
        <end position="349"/>
    </location>
</feature>
<dbReference type="STRING" id="77044.A0A1W2TMF9"/>
<dbReference type="EMBL" id="DF977483">
    <property type="protein sequence ID" value="GAP89515.1"/>
    <property type="molecule type" value="Genomic_DNA"/>
</dbReference>
<evidence type="ECO:0000313" key="3">
    <source>
        <dbReference type="EMBL" id="GAP89515.1"/>
    </source>
</evidence>
<proteinExistence type="predicted"/>
<feature type="domain" description="Intradiol ring-cleavage dioxygenases" evidence="2">
    <location>
        <begin position="116"/>
        <end position="219"/>
    </location>
</feature>
<dbReference type="Pfam" id="PF00775">
    <property type="entry name" value="Dioxygenase_C"/>
    <property type="match status" value="1"/>
</dbReference>
<sequence>MRFSTVLAASAATLVVAHPGEDHHDEVLARRDFISNVKRSDLSHCAAKMKARGIEKRAMMRRRALADARSKRGILARELSDINKSHLSDADYDLETPLDVIFSSNASCLMSPEVTEGPYYVGGEYIRQDLTENELGVVLTLDIAVFDVETCDPVTDAWVEIWSCNSTGVYSGVPSGADYSDAPENVNTTFLRGFQQTDSDGALSFDTIYPGHYSGRTQHIHVMVHPDATPRENQTIFDTTASHVGQIFFDQDLTDLVETVSPYSTNTQPITTNSDDMLISTSLATSDAIVNYVMLGETVSDGILAWISFGINTTYTSTPSVAATYYEGGGVANENAGSPPPGFPTGPSS</sequence>
<keyword evidence="4" id="KW-1185">Reference proteome</keyword>
<dbReference type="GO" id="GO:0016702">
    <property type="term" value="F:oxidoreductase activity, acting on single donors with incorporation of molecular oxygen, incorporation of two atoms of oxygen"/>
    <property type="evidence" value="ECO:0007669"/>
    <property type="project" value="InterPro"/>
</dbReference>
<keyword evidence="3" id="KW-0560">Oxidoreductase</keyword>
<accession>A0A1W2TMF9</accession>
<keyword evidence="3" id="KW-0223">Dioxygenase</keyword>
<dbReference type="InterPro" id="IPR000627">
    <property type="entry name" value="Intradiol_dOase_C"/>
</dbReference>
<dbReference type="InterPro" id="IPR015889">
    <property type="entry name" value="Intradiol_dOase_core"/>
</dbReference>
<dbReference type="Gene3D" id="2.60.130.10">
    <property type="entry name" value="Aromatic compound dioxygenase"/>
    <property type="match status" value="1"/>
</dbReference>
<feature type="signal peptide" evidence="1">
    <location>
        <begin position="1"/>
        <end position="17"/>
    </location>
</feature>
<dbReference type="OrthoDB" id="121380at2759"/>
<dbReference type="SUPFAM" id="SSF49482">
    <property type="entry name" value="Aromatic compound dioxygenase"/>
    <property type="match status" value="1"/>
</dbReference>
<evidence type="ECO:0000256" key="1">
    <source>
        <dbReference type="SAM" id="SignalP"/>
    </source>
</evidence>
<keyword evidence="1" id="KW-0732">Signal</keyword>
<dbReference type="GO" id="GO:0008199">
    <property type="term" value="F:ferric iron binding"/>
    <property type="evidence" value="ECO:0007669"/>
    <property type="project" value="InterPro"/>
</dbReference>
<dbReference type="AlphaFoldDB" id="A0A1W2TMF9"/>
<evidence type="ECO:0000313" key="4">
    <source>
        <dbReference type="Proteomes" id="UP000054516"/>
    </source>
</evidence>
<organism evidence="3">
    <name type="scientific">Rosellinia necatrix</name>
    <name type="common">White root-rot fungus</name>
    <dbReference type="NCBI Taxonomy" id="77044"/>
    <lineage>
        <taxon>Eukaryota</taxon>
        <taxon>Fungi</taxon>
        <taxon>Dikarya</taxon>
        <taxon>Ascomycota</taxon>
        <taxon>Pezizomycotina</taxon>
        <taxon>Sordariomycetes</taxon>
        <taxon>Xylariomycetidae</taxon>
        <taxon>Xylariales</taxon>
        <taxon>Xylariaceae</taxon>
        <taxon>Rosellinia</taxon>
    </lineage>
</organism>
<name>A0A1W2TMF9_ROSNE</name>
<gene>
    <name evidence="3" type="ORF">SAMD00023353_3800310</name>
</gene>
<dbReference type="Proteomes" id="UP000054516">
    <property type="component" value="Unassembled WGS sequence"/>
</dbReference>
<dbReference type="PANTHER" id="PTHR34315">
    <property type="match status" value="1"/>
</dbReference>
<reference evidence="3" key="1">
    <citation type="submission" date="2016-03" db="EMBL/GenBank/DDBJ databases">
        <title>Draft genome sequence of Rosellinia necatrix.</title>
        <authorList>
            <person name="Kanematsu S."/>
        </authorList>
    </citation>
    <scope>NUCLEOTIDE SEQUENCE [LARGE SCALE GENOMIC DNA]</scope>
    <source>
        <strain evidence="3">W97</strain>
    </source>
</reference>
<dbReference type="CDD" id="cd03457">
    <property type="entry name" value="intradiol_dioxygenase_like"/>
    <property type="match status" value="1"/>
</dbReference>
<protein>
    <submittedName>
        <fullName evidence="3">Putative extracellular dioxygenase</fullName>
    </submittedName>
</protein>